<dbReference type="Proteomes" id="UP000054422">
    <property type="component" value="Unassembled WGS sequence"/>
</dbReference>
<dbReference type="STRING" id="1498499.EP47_01260"/>
<dbReference type="AlphaFoldDB" id="A0A0A2SS94"/>
<evidence type="ECO:0000313" key="2">
    <source>
        <dbReference type="Proteomes" id="UP000054422"/>
    </source>
</evidence>
<organism evidence="1 2">
    <name type="scientific">Legionella norrlandica</name>
    <dbReference type="NCBI Taxonomy" id="1498499"/>
    <lineage>
        <taxon>Bacteria</taxon>
        <taxon>Pseudomonadati</taxon>
        <taxon>Pseudomonadota</taxon>
        <taxon>Gammaproteobacteria</taxon>
        <taxon>Legionellales</taxon>
        <taxon>Legionellaceae</taxon>
        <taxon>Legionella</taxon>
    </lineage>
</organism>
<reference evidence="1 2" key="1">
    <citation type="submission" date="2014-05" db="EMBL/GenBank/DDBJ databases">
        <authorList>
            <person name="Rizzardi K."/>
            <person name="Winiecka-Krusnell J."/>
            <person name="Ramliden M."/>
            <person name="Alm E."/>
            <person name="Andersson S."/>
            <person name="Byfors S."/>
        </authorList>
    </citation>
    <scope>NUCLEOTIDE SEQUENCE [LARGE SCALE GENOMIC DNA]</scope>
    <source>
        <strain evidence="1 2">LEGN</strain>
    </source>
</reference>
<name>A0A0A2SS94_9GAMM</name>
<evidence type="ECO:0000313" key="1">
    <source>
        <dbReference type="EMBL" id="KGP62606.1"/>
    </source>
</evidence>
<dbReference type="OrthoDB" id="5652692at2"/>
<keyword evidence="2" id="KW-1185">Reference proteome</keyword>
<proteinExistence type="predicted"/>
<sequence length="143" mass="15850">MITITMSKVDAAIGTLRDKIGQVDQHHASKAIKAAEKLLLALESARNEYEIDLKNPHTDIENAGKQFKQKCETAINKAKPILEKDLGWGDYLKNLLKTLVNAVIWTVTFGNVNTFFPYARSASIQAVEQAEQDLIQKPGASLK</sequence>
<protein>
    <submittedName>
        <fullName evidence="1">Uncharacterized protein</fullName>
    </submittedName>
</protein>
<gene>
    <name evidence="1" type="ORF">EP47_01260</name>
</gene>
<dbReference type="EMBL" id="JNCF01000053">
    <property type="protein sequence ID" value="KGP62606.1"/>
    <property type="molecule type" value="Genomic_DNA"/>
</dbReference>
<accession>A0A0A2SS94</accession>
<comment type="caution">
    <text evidence="1">The sequence shown here is derived from an EMBL/GenBank/DDBJ whole genome shotgun (WGS) entry which is preliminary data.</text>
</comment>